<evidence type="ECO:0000313" key="3">
    <source>
        <dbReference type="Proteomes" id="UP001162131"/>
    </source>
</evidence>
<keyword evidence="1" id="KW-0175">Coiled coil</keyword>
<gene>
    <name evidence="2" type="ORF">BSTOLATCC_MIC36178</name>
</gene>
<name>A0AAU9JEF7_9CILI</name>
<evidence type="ECO:0000313" key="2">
    <source>
        <dbReference type="EMBL" id="CAG9324386.1"/>
    </source>
</evidence>
<comment type="caution">
    <text evidence="2">The sequence shown here is derived from an EMBL/GenBank/DDBJ whole genome shotgun (WGS) entry which is preliminary data.</text>
</comment>
<reference evidence="2" key="1">
    <citation type="submission" date="2021-09" db="EMBL/GenBank/DDBJ databases">
        <authorList>
            <consortium name="AG Swart"/>
            <person name="Singh M."/>
            <person name="Singh A."/>
            <person name="Seah K."/>
            <person name="Emmerich C."/>
        </authorList>
    </citation>
    <scope>NUCLEOTIDE SEQUENCE</scope>
    <source>
        <strain evidence="2">ATCC30299</strain>
    </source>
</reference>
<protein>
    <submittedName>
        <fullName evidence="2">Uncharacterized protein</fullName>
    </submittedName>
</protein>
<dbReference type="Proteomes" id="UP001162131">
    <property type="component" value="Unassembled WGS sequence"/>
</dbReference>
<feature type="coiled-coil region" evidence="1">
    <location>
        <begin position="78"/>
        <end position="129"/>
    </location>
</feature>
<evidence type="ECO:0000256" key="1">
    <source>
        <dbReference type="SAM" id="Coils"/>
    </source>
</evidence>
<keyword evidence="3" id="KW-1185">Reference proteome</keyword>
<dbReference type="AlphaFoldDB" id="A0AAU9JEF7"/>
<dbReference type="EMBL" id="CAJZBQ010000036">
    <property type="protein sequence ID" value="CAG9324386.1"/>
    <property type="molecule type" value="Genomic_DNA"/>
</dbReference>
<sequence>METKSKSSLKKLFRKGTKRNTCAYCDEAPKHKCISCENNVCSFHSCVRKINNKKILICDKCHYSDVQEQLRAEREAELSKTREVLRKMLENNNKLIEDANNEEIKASEIQNKIANFDALTDKVANEKRESIKEILLEQQQNWKCYTSLKEALDRKKSVYDTSLQKWQSIQEQILNHKIEIERIKSETEERSIHIGVLKEREVTSVKPERLLMILCRSCQDKWFGNSEAARKSFLGDMEQQQRNNKVCCEIW</sequence>
<proteinExistence type="predicted"/>
<organism evidence="2 3">
    <name type="scientific">Blepharisma stoltei</name>
    <dbReference type="NCBI Taxonomy" id="1481888"/>
    <lineage>
        <taxon>Eukaryota</taxon>
        <taxon>Sar</taxon>
        <taxon>Alveolata</taxon>
        <taxon>Ciliophora</taxon>
        <taxon>Postciliodesmatophora</taxon>
        <taxon>Heterotrichea</taxon>
        <taxon>Heterotrichida</taxon>
        <taxon>Blepharismidae</taxon>
        <taxon>Blepharisma</taxon>
    </lineage>
</organism>
<accession>A0AAU9JEF7</accession>